<evidence type="ECO:0000256" key="3">
    <source>
        <dbReference type="ARBA" id="ARBA00011003"/>
    </source>
</evidence>
<dbReference type="OrthoDB" id="4054781at2759"/>
<feature type="compositionally biased region" description="Polar residues" evidence="12">
    <location>
        <begin position="94"/>
        <end position="115"/>
    </location>
</feature>
<comment type="function">
    <text evidence="1">Polynucleotide 5'-kinase involved in rRNA processing.</text>
</comment>
<feature type="compositionally biased region" description="Acidic residues" evidence="12">
    <location>
        <begin position="700"/>
        <end position="709"/>
    </location>
</feature>
<keyword evidence="11" id="KW-0539">Nucleus</keyword>
<evidence type="ECO:0000256" key="6">
    <source>
        <dbReference type="ARBA" id="ARBA00022552"/>
    </source>
</evidence>
<dbReference type="Pfam" id="PF16575">
    <property type="entry name" value="CLP1_P"/>
    <property type="match status" value="1"/>
</dbReference>
<dbReference type="Gene3D" id="3.40.50.300">
    <property type="entry name" value="P-loop containing nucleotide triphosphate hydrolases"/>
    <property type="match status" value="1"/>
</dbReference>
<evidence type="ECO:0000256" key="2">
    <source>
        <dbReference type="ARBA" id="ARBA00004604"/>
    </source>
</evidence>
<comment type="subcellular location">
    <subcellularLocation>
        <location evidence="2">Nucleus</location>
        <location evidence="2">Nucleolus</location>
    </subcellularLocation>
</comment>
<gene>
    <name evidence="14" type="ORF">ESCO_002680</name>
</gene>
<feature type="compositionally biased region" description="Low complexity" evidence="12">
    <location>
        <begin position="17"/>
        <end position="27"/>
    </location>
</feature>
<dbReference type="InterPro" id="IPR045116">
    <property type="entry name" value="Clp1/Grc3"/>
</dbReference>
<dbReference type="STRING" id="150374.A0A0M8N190"/>
<comment type="caution">
    <text evidence="14">The sequence shown here is derived from an EMBL/GenBank/DDBJ whole genome shotgun (WGS) entry which is preliminary data.</text>
</comment>
<accession>A0A0M8N190</accession>
<keyword evidence="7" id="KW-0808">Transferase</keyword>
<dbReference type="InterPro" id="IPR027417">
    <property type="entry name" value="P-loop_NTPase"/>
</dbReference>
<dbReference type="FunFam" id="3.40.50.300:FF:001156">
    <property type="entry name" value="Polynucleotide 5-hydroxyl-kinase grc3"/>
    <property type="match status" value="1"/>
</dbReference>
<dbReference type="PANTHER" id="PTHR12755:SF3">
    <property type="entry name" value="POLYNUCLEOTIDE 5'-HYDROXYL-KINASE NOL9"/>
    <property type="match status" value="1"/>
</dbReference>
<keyword evidence="15" id="KW-1185">Reference proteome</keyword>
<dbReference type="PANTHER" id="PTHR12755">
    <property type="entry name" value="CLEAVAGE/POLYADENYLATION FACTOR IA SUBUNIT CLP1P"/>
    <property type="match status" value="1"/>
</dbReference>
<feature type="domain" description="Clp1 P-loop" evidence="13">
    <location>
        <begin position="295"/>
        <end position="489"/>
    </location>
</feature>
<comment type="similarity">
    <text evidence="3">Belongs to the Clp1 family. NOL9/GRC3 subfamily.</text>
</comment>
<evidence type="ECO:0000256" key="8">
    <source>
        <dbReference type="ARBA" id="ARBA00022741"/>
    </source>
</evidence>
<dbReference type="InterPro" id="IPR032319">
    <property type="entry name" value="CLP1_P"/>
</dbReference>
<evidence type="ECO:0000256" key="9">
    <source>
        <dbReference type="ARBA" id="ARBA00022777"/>
    </source>
</evidence>
<protein>
    <recommendedName>
        <fullName evidence="5">Polynucleotide 5'-hydroxyl-kinase GRC3</fullName>
    </recommendedName>
    <alternativeName>
        <fullName evidence="4">Polynucleotide 5'-hydroxyl-kinase grc3</fullName>
    </alternativeName>
</protein>
<evidence type="ECO:0000313" key="14">
    <source>
        <dbReference type="EMBL" id="KOS17681.1"/>
    </source>
</evidence>
<proteinExistence type="inferred from homology"/>
<keyword evidence="6" id="KW-0698">rRNA processing</keyword>
<reference evidence="14 15" key="1">
    <citation type="submission" date="2015-07" db="EMBL/GenBank/DDBJ databases">
        <title>The genome of the fungus Escovopsis weberi, a specialized disease agent of ant agriculture.</title>
        <authorList>
            <person name="de Man T.J."/>
            <person name="Stajich J.E."/>
            <person name="Kubicek C.P."/>
            <person name="Chenthamara K."/>
            <person name="Atanasova L."/>
            <person name="Druzhinina I.S."/>
            <person name="Birnbaum S."/>
            <person name="Barribeau S.M."/>
            <person name="Teiling C."/>
            <person name="Suen G."/>
            <person name="Currie C."/>
            <person name="Gerardo N.M."/>
        </authorList>
    </citation>
    <scope>NUCLEOTIDE SEQUENCE [LARGE SCALE GENOMIC DNA]</scope>
</reference>
<evidence type="ECO:0000256" key="11">
    <source>
        <dbReference type="ARBA" id="ARBA00023242"/>
    </source>
</evidence>
<sequence length="757" mass="81141">MSSTKRRKLDAQVPPQSAAVSAISALAARRRLASNPPPTEPSSSPEPEDPAPARTNAFSVLQSLGPKNKNGGSKVRPAKKGPRAAPHKPEPRSSQKPSTDSEATTPGGSSTAPRISYSSFALSKSNSRRTSTGAIQLRLRDGERFLVLGSYGIKVLTGQVTIAGASLRPSDQIHWVHAPHCYAVPVLRTVDKSSLELHSDPSSQGLRKLERLSPLFKRLWNEAPSPADDARLGVGNTFQIVCTSDDVPDKKGVVPELSSPPEWNKKLAALVSSASGGGGGGGGGGSSPSITLICGPKSSGKSTFSRLLANRLLTAADPVSQKPSHCGVAILDLDPGQPEFTPSGAVSLVHVTQPNLGVPFTHPSLDDPAFKIIRCHALASITPASAPEHYLECMLDLLATYHRTLKHCHLLINTPGWILGTGLDLLTEITSRVNPSEVIYMSEEGPAETVDSLRGATKKAFTTLPSQPSDSVSRTAIHLRIMSNMSYFHLHSHQTLSSGPAASRLMWNPASLATVRPTRVRYSGPQSGFLGIFSYDLQSPPHLLLDSINGIIVAAVDIEDPQAFRDLPRAPETMYPLPPASEGHCPPPTKERGIAVSKSPEGIPYIPNASGMTLDPRHSCTIGLVLVRGIDLSTNTLQILTPIPPRRIQEIKSQGRDILLVHGKFDTPTWAYTEDFYERSSQDEAVDKPADNDSLSTKDEDSDEDDDINTPDAVVPAAPVCSNADSPWVEVLQGNEKRPIGSRTWRVRRDLGRSQGD</sequence>
<dbReference type="GO" id="GO:0051731">
    <property type="term" value="F:polynucleotide 5'-hydroxyl-kinase activity"/>
    <property type="evidence" value="ECO:0007669"/>
    <property type="project" value="InterPro"/>
</dbReference>
<evidence type="ECO:0000256" key="10">
    <source>
        <dbReference type="ARBA" id="ARBA00022840"/>
    </source>
</evidence>
<evidence type="ECO:0000256" key="4">
    <source>
        <dbReference type="ARBA" id="ARBA00018706"/>
    </source>
</evidence>
<organism evidence="14 15">
    <name type="scientific">Escovopsis weberi</name>
    <dbReference type="NCBI Taxonomy" id="150374"/>
    <lineage>
        <taxon>Eukaryota</taxon>
        <taxon>Fungi</taxon>
        <taxon>Dikarya</taxon>
        <taxon>Ascomycota</taxon>
        <taxon>Pezizomycotina</taxon>
        <taxon>Sordariomycetes</taxon>
        <taxon>Hypocreomycetidae</taxon>
        <taxon>Hypocreales</taxon>
        <taxon>Hypocreaceae</taxon>
        <taxon>Escovopsis</taxon>
    </lineage>
</organism>
<feature type="compositionally biased region" description="Basic and acidic residues" evidence="12">
    <location>
        <begin position="679"/>
        <end position="699"/>
    </location>
</feature>
<dbReference type="Proteomes" id="UP000053831">
    <property type="component" value="Unassembled WGS sequence"/>
</dbReference>
<evidence type="ECO:0000256" key="12">
    <source>
        <dbReference type="SAM" id="MobiDB-lite"/>
    </source>
</evidence>
<evidence type="ECO:0000313" key="15">
    <source>
        <dbReference type="Proteomes" id="UP000053831"/>
    </source>
</evidence>
<feature type="region of interest" description="Disordered" evidence="12">
    <location>
        <begin position="679"/>
        <end position="757"/>
    </location>
</feature>
<keyword evidence="8" id="KW-0547">Nucleotide-binding</keyword>
<evidence type="ECO:0000259" key="13">
    <source>
        <dbReference type="Pfam" id="PF16575"/>
    </source>
</evidence>
<evidence type="ECO:0000256" key="7">
    <source>
        <dbReference type="ARBA" id="ARBA00022679"/>
    </source>
</evidence>
<dbReference type="SUPFAM" id="SSF52540">
    <property type="entry name" value="P-loop containing nucleoside triphosphate hydrolases"/>
    <property type="match status" value="1"/>
</dbReference>
<dbReference type="EMBL" id="LGSR01000022">
    <property type="protein sequence ID" value="KOS17681.1"/>
    <property type="molecule type" value="Genomic_DNA"/>
</dbReference>
<name>A0A0M8N190_ESCWE</name>
<evidence type="ECO:0000256" key="5">
    <source>
        <dbReference type="ARBA" id="ARBA00019824"/>
    </source>
</evidence>
<feature type="compositionally biased region" description="Basic and acidic residues" evidence="12">
    <location>
        <begin position="747"/>
        <end position="757"/>
    </location>
</feature>
<dbReference type="GO" id="GO:0005730">
    <property type="term" value="C:nucleolus"/>
    <property type="evidence" value="ECO:0007669"/>
    <property type="project" value="UniProtKB-SubCell"/>
</dbReference>
<feature type="region of interest" description="Disordered" evidence="12">
    <location>
        <begin position="1"/>
        <end position="115"/>
    </location>
</feature>
<dbReference type="GO" id="GO:0000448">
    <property type="term" value="P:cleavage in ITS2 between 5.8S rRNA and LSU-rRNA of tricistronic rRNA transcript (SSU-rRNA, 5.8S rRNA, LSU-rRNA)"/>
    <property type="evidence" value="ECO:0007669"/>
    <property type="project" value="TreeGrafter"/>
</dbReference>
<keyword evidence="10" id="KW-0067">ATP-binding</keyword>
<keyword evidence="9 14" id="KW-0418">Kinase</keyword>
<evidence type="ECO:0000256" key="1">
    <source>
        <dbReference type="ARBA" id="ARBA00003798"/>
    </source>
</evidence>
<feature type="compositionally biased region" description="Basic residues" evidence="12">
    <location>
        <begin position="76"/>
        <end position="86"/>
    </location>
</feature>
<dbReference type="AlphaFoldDB" id="A0A0M8N190"/>
<dbReference type="GO" id="GO:0005524">
    <property type="term" value="F:ATP binding"/>
    <property type="evidence" value="ECO:0007669"/>
    <property type="project" value="UniProtKB-KW"/>
</dbReference>